<dbReference type="NCBIfam" id="NF005720">
    <property type="entry name" value="PRK07538.1"/>
    <property type="match status" value="1"/>
</dbReference>
<organism evidence="5 6">
    <name type="scientific">Nocardia veterana</name>
    <dbReference type="NCBI Taxonomy" id="132249"/>
    <lineage>
        <taxon>Bacteria</taxon>
        <taxon>Bacillati</taxon>
        <taxon>Actinomycetota</taxon>
        <taxon>Actinomycetes</taxon>
        <taxon>Mycobacteriales</taxon>
        <taxon>Nocardiaceae</taxon>
        <taxon>Nocardia</taxon>
    </lineage>
</organism>
<evidence type="ECO:0000256" key="2">
    <source>
        <dbReference type="ARBA" id="ARBA00023033"/>
    </source>
</evidence>
<dbReference type="GO" id="GO:0004497">
    <property type="term" value="F:monooxygenase activity"/>
    <property type="evidence" value="ECO:0007669"/>
    <property type="project" value="UniProtKB-KW"/>
</dbReference>
<comment type="caution">
    <text evidence="5">The sequence shown here is derived from an EMBL/GenBank/DDBJ whole genome shotgun (WGS) entry which is preliminary data.</text>
</comment>
<dbReference type="PRINTS" id="PR00420">
    <property type="entry name" value="RNGMNOXGNASE"/>
</dbReference>
<dbReference type="PROSITE" id="PS51257">
    <property type="entry name" value="PROKAR_LIPOPROTEIN"/>
    <property type="match status" value="1"/>
</dbReference>
<evidence type="ECO:0000256" key="3">
    <source>
        <dbReference type="SAM" id="MobiDB-lite"/>
    </source>
</evidence>
<dbReference type="Proteomes" id="UP000523447">
    <property type="component" value="Unassembled WGS sequence"/>
</dbReference>
<accession>A0A7X6M331</accession>
<dbReference type="Gene3D" id="3.30.9.30">
    <property type="match status" value="1"/>
</dbReference>
<keyword evidence="6" id="KW-1185">Reference proteome</keyword>
<dbReference type="Pfam" id="PF01494">
    <property type="entry name" value="FAD_binding_3"/>
    <property type="match status" value="1"/>
</dbReference>
<dbReference type="AlphaFoldDB" id="A0A7X6M331"/>
<keyword evidence="1" id="KW-0560">Oxidoreductase</keyword>
<keyword evidence="2" id="KW-0503">Monooxygenase</keyword>
<dbReference type="GO" id="GO:0071949">
    <property type="term" value="F:FAD binding"/>
    <property type="evidence" value="ECO:0007669"/>
    <property type="project" value="InterPro"/>
</dbReference>
<evidence type="ECO:0000313" key="5">
    <source>
        <dbReference type="EMBL" id="NKY89448.1"/>
    </source>
</evidence>
<dbReference type="RefSeq" id="WP_051031167.1">
    <property type="nucleotide sequence ID" value="NZ_CAWPHS010000042.1"/>
</dbReference>
<evidence type="ECO:0000256" key="1">
    <source>
        <dbReference type="ARBA" id="ARBA00023002"/>
    </source>
</evidence>
<protein>
    <submittedName>
        <fullName evidence="5">Flavin-dependent oxidoreductase</fullName>
    </submittedName>
</protein>
<evidence type="ECO:0000313" key="6">
    <source>
        <dbReference type="Proteomes" id="UP000523447"/>
    </source>
</evidence>
<dbReference type="Gene3D" id="3.50.50.60">
    <property type="entry name" value="FAD/NAD(P)-binding domain"/>
    <property type="match status" value="1"/>
</dbReference>
<feature type="compositionally biased region" description="Low complexity" evidence="3">
    <location>
        <begin position="409"/>
        <end position="418"/>
    </location>
</feature>
<proteinExistence type="predicted"/>
<dbReference type="InterPro" id="IPR036188">
    <property type="entry name" value="FAD/NAD-bd_sf"/>
</dbReference>
<evidence type="ECO:0000259" key="4">
    <source>
        <dbReference type="Pfam" id="PF01494"/>
    </source>
</evidence>
<feature type="domain" description="FAD-binding" evidence="4">
    <location>
        <begin position="2"/>
        <end position="356"/>
    </location>
</feature>
<dbReference type="SUPFAM" id="SSF54373">
    <property type="entry name" value="FAD-linked reductases, C-terminal domain"/>
    <property type="match status" value="1"/>
</dbReference>
<reference evidence="5 6" key="1">
    <citation type="submission" date="2020-04" db="EMBL/GenBank/DDBJ databases">
        <title>MicrobeNet Type strains.</title>
        <authorList>
            <person name="Nicholson A.C."/>
        </authorList>
    </citation>
    <scope>NUCLEOTIDE SEQUENCE [LARGE SCALE GENOMIC DNA]</scope>
    <source>
        <strain evidence="5 6">DSM 44445</strain>
    </source>
</reference>
<dbReference type="InterPro" id="IPR050493">
    <property type="entry name" value="FAD-dep_Monooxygenase_BioMet"/>
</dbReference>
<dbReference type="EMBL" id="JAAXPE010000047">
    <property type="protein sequence ID" value="NKY89448.1"/>
    <property type="molecule type" value="Genomic_DNA"/>
</dbReference>
<gene>
    <name evidence="5" type="ORF">HGA07_28105</name>
</gene>
<sequence>MRVLIAGAGIAGLTAAACLHRVGIEAVVVDSVAELRPLGVGINLLPHAVRVLDDLGLGAALAECAIATSSAVHLDRFGNRIWSEPRGLAAGHDRPQYSVHRGELQGLLVDLVRSRLGERAVREGMALRSFTEEADGVRCRLLDRAAGIVVEETADVLIGADGLHSTVRAQLHPGEGRPLWNGIRMWRGVTEFRPFLDGRTMVLAGSNRAAKFVMYPISEAARRRGSALVNWVAEVRVHDTAVQSPDWNRAGRLDDVLPHYAGWRLAGVDIAELLRGAPEVLEYPMVDREPLPHWGTERVTLMGDAAHPMYPIGSNGGSQAILDAHAVATELASAPDPIIGLARYEAVRREAVNAIVLANRDMPMDRILHAVAERAPTGFERIDDVLTAAELAGLADAYRRTSSATSPVGGDASAGADRAPGRPGGTVRTAEA</sequence>
<dbReference type="InterPro" id="IPR002938">
    <property type="entry name" value="FAD-bd"/>
</dbReference>
<dbReference type="SUPFAM" id="SSF51905">
    <property type="entry name" value="FAD/NAD(P)-binding domain"/>
    <property type="match status" value="1"/>
</dbReference>
<dbReference type="PANTHER" id="PTHR13789:SF268">
    <property type="entry name" value="5-METHYLPHENAZINE-1-CARBOXYLATE 1-MONOOXYGENASE"/>
    <property type="match status" value="1"/>
</dbReference>
<dbReference type="PANTHER" id="PTHR13789">
    <property type="entry name" value="MONOOXYGENASE"/>
    <property type="match status" value="1"/>
</dbReference>
<feature type="region of interest" description="Disordered" evidence="3">
    <location>
        <begin position="400"/>
        <end position="432"/>
    </location>
</feature>
<name>A0A7X6M331_9NOCA</name>